<keyword evidence="4 7" id="KW-0067">ATP-binding</keyword>
<keyword evidence="8" id="KW-1185">Reference proteome</keyword>
<dbReference type="EMBL" id="AP025592">
    <property type="protein sequence ID" value="BDG09157.1"/>
    <property type="molecule type" value="Genomic_DNA"/>
</dbReference>
<dbReference type="InterPro" id="IPR027417">
    <property type="entry name" value="P-loop_NTPase"/>
</dbReference>
<evidence type="ECO:0000313" key="8">
    <source>
        <dbReference type="Proteomes" id="UP001162734"/>
    </source>
</evidence>
<reference evidence="8" key="1">
    <citation type="journal article" date="2022" name="Int. J. Syst. Evol. Microbiol.">
        <title>Anaeromyxobacter oryzae sp. nov., Anaeromyxobacter diazotrophicus sp. nov. and Anaeromyxobacter paludicola sp. nov., isolated from paddy soils.</title>
        <authorList>
            <person name="Itoh H."/>
            <person name="Xu Z."/>
            <person name="Mise K."/>
            <person name="Masuda Y."/>
            <person name="Ushijima N."/>
            <person name="Hayakawa C."/>
            <person name="Shiratori Y."/>
            <person name="Senoo K."/>
        </authorList>
    </citation>
    <scope>NUCLEOTIDE SEQUENCE [LARGE SCALE GENOMIC DNA]</scope>
    <source>
        <strain evidence="8">Red630</strain>
    </source>
</reference>
<dbReference type="SMART" id="SM00382">
    <property type="entry name" value="AAA"/>
    <property type="match status" value="1"/>
</dbReference>
<gene>
    <name evidence="7" type="ORF">AMPC_22700</name>
</gene>
<protein>
    <submittedName>
        <fullName evidence="7">ABC transporter ATP-binding protein</fullName>
    </submittedName>
</protein>
<dbReference type="PANTHER" id="PTHR43820:SF4">
    <property type="entry name" value="HIGH-AFFINITY BRANCHED-CHAIN AMINO ACID TRANSPORT ATP-BINDING PROTEIN LIVF"/>
    <property type="match status" value="1"/>
</dbReference>
<organism evidence="7 8">
    <name type="scientific">Anaeromyxobacter paludicola</name>
    <dbReference type="NCBI Taxonomy" id="2918171"/>
    <lineage>
        <taxon>Bacteria</taxon>
        <taxon>Pseudomonadati</taxon>
        <taxon>Myxococcota</taxon>
        <taxon>Myxococcia</taxon>
        <taxon>Myxococcales</taxon>
        <taxon>Cystobacterineae</taxon>
        <taxon>Anaeromyxobacteraceae</taxon>
        <taxon>Anaeromyxobacter</taxon>
    </lineage>
</organism>
<dbReference type="RefSeq" id="WP_248340858.1">
    <property type="nucleotide sequence ID" value="NZ_AP025592.1"/>
</dbReference>
<dbReference type="GO" id="GO:0005524">
    <property type="term" value="F:ATP binding"/>
    <property type="evidence" value="ECO:0007669"/>
    <property type="project" value="UniProtKB-KW"/>
</dbReference>
<sequence>MTALLQVSGLEVAYGRILALKGLDLEVAPGELVAVIGSNGAGKTTTLKTISGLLRPAAGEVRFEGRSLAGVAPHAIAALGIAHVPEGRKVFATQTVADNLQLGAYLRLRRGEKRAVAASIASMYETFPRLAERRDQLAGTLSGGEQQMLAIARALVSEPKLLLLDEPSMGLAPVVIDEVMRLVERLKQARQVTILLVEQLAYRALEVADRGYVIEQGRIRLSGPARDLLRDEGVRRAYLGSTAA</sequence>
<dbReference type="PROSITE" id="PS00211">
    <property type="entry name" value="ABC_TRANSPORTER_1"/>
    <property type="match status" value="1"/>
</dbReference>
<evidence type="ECO:0000256" key="1">
    <source>
        <dbReference type="ARBA" id="ARBA00005417"/>
    </source>
</evidence>
<keyword evidence="5" id="KW-0029">Amino-acid transport</keyword>
<evidence type="ECO:0000259" key="6">
    <source>
        <dbReference type="PROSITE" id="PS50893"/>
    </source>
</evidence>
<dbReference type="Pfam" id="PF00005">
    <property type="entry name" value="ABC_tran"/>
    <property type="match status" value="1"/>
</dbReference>
<evidence type="ECO:0000256" key="2">
    <source>
        <dbReference type="ARBA" id="ARBA00022448"/>
    </source>
</evidence>
<feature type="domain" description="ABC transporter" evidence="6">
    <location>
        <begin position="5"/>
        <end position="241"/>
    </location>
</feature>
<evidence type="ECO:0000256" key="3">
    <source>
        <dbReference type="ARBA" id="ARBA00022741"/>
    </source>
</evidence>
<dbReference type="InterPro" id="IPR003593">
    <property type="entry name" value="AAA+_ATPase"/>
</dbReference>
<evidence type="ECO:0000256" key="4">
    <source>
        <dbReference type="ARBA" id="ARBA00022840"/>
    </source>
</evidence>
<keyword evidence="3" id="KW-0547">Nucleotide-binding</keyword>
<dbReference type="SUPFAM" id="SSF52540">
    <property type="entry name" value="P-loop containing nucleoside triphosphate hydrolases"/>
    <property type="match status" value="1"/>
</dbReference>
<dbReference type="InterPro" id="IPR052156">
    <property type="entry name" value="BCAA_Transport_ATP-bd_LivF"/>
</dbReference>
<dbReference type="PANTHER" id="PTHR43820">
    <property type="entry name" value="HIGH-AFFINITY BRANCHED-CHAIN AMINO ACID TRANSPORT ATP-BINDING PROTEIN LIVF"/>
    <property type="match status" value="1"/>
</dbReference>
<comment type="similarity">
    <text evidence="1">Belongs to the ABC transporter superfamily.</text>
</comment>
<name>A0ABM7XBF0_9BACT</name>
<dbReference type="Gene3D" id="3.40.50.300">
    <property type="entry name" value="P-loop containing nucleotide triphosphate hydrolases"/>
    <property type="match status" value="1"/>
</dbReference>
<proteinExistence type="inferred from homology"/>
<dbReference type="InterPro" id="IPR003439">
    <property type="entry name" value="ABC_transporter-like_ATP-bd"/>
</dbReference>
<dbReference type="InterPro" id="IPR017871">
    <property type="entry name" value="ABC_transporter-like_CS"/>
</dbReference>
<evidence type="ECO:0000313" key="7">
    <source>
        <dbReference type="EMBL" id="BDG09157.1"/>
    </source>
</evidence>
<dbReference type="CDD" id="cd03224">
    <property type="entry name" value="ABC_TM1139_LivF_branched"/>
    <property type="match status" value="1"/>
</dbReference>
<dbReference type="Proteomes" id="UP001162734">
    <property type="component" value="Chromosome"/>
</dbReference>
<evidence type="ECO:0000256" key="5">
    <source>
        <dbReference type="ARBA" id="ARBA00022970"/>
    </source>
</evidence>
<dbReference type="PROSITE" id="PS50893">
    <property type="entry name" value="ABC_TRANSPORTER_2"/>
    <property type="match status" value="1"/>
</dbReference>
<keyword evidence="2" id="KW-0813">Transport</keyword>
<accession>A0ABM7XBF0</accession>